<keyword evidence="3" id="KW-0408">Iron</keyword>
<proteinExistence type="predicted"/>
<keyword evidence="7" id="KW-1185">Reference proteome</keyword>
<keyword evidence="4" id="KW-0045">Antibiotic biosynthesis</keyword>
<dbReference type="InterPro" id="IPR050411">
    <property type="entry name" value="AlphaKG_dependent_hydroxylases"/>
</dbReference>
<protein>
    <submittedName>
        <fullName evidence="6">TauD/TfdA family dioxygenase</fullName>
    </submittedName>
</protein>
<evidence type="ECO:0000313" key="7">
    <source>
        <dbReference type="Proteomes" id="UP001597024"/>
    </source>
</evidence>
<dbReference type="PANTHER" id="PTHR10696:SF56">
    <property type="entry name" value="TAUD_TFDA-LIKE DOMAIN-CONTAINING PROTEIN"/>
    <property type="match status" value="1"/>
</dbReference>
<dbReference type="PANTHER" id="PTHR10696">
    <property type="entry name" value="GAMMA-BUTYROBETAINE HYDROXYLASE-RELATED"/>
    <property type="match status" value="1"/>
</dbReference>
<evidence type="ECO:0000256" key="2">
    <source>
        <dbReference type="ARBA" id="ARBA00023002"/>
    </source>
</evidence>
<sequence length="278" mass="31354">MILTVESLRMRDTRLPVHETVVQRDLVRDLLTASEAAEFFGWIRRELDTRGFVVADVPGFAGLTEDAKDTFAVAVCSVLGVPSPVGATGDLVVWEVRPRPDLPDDQRRNNISVSDGEACLHTDSTFAERPERWFTLWCVCPARDGGASVLVDSSQVIREMDEPTLEVLRTTDAPLWDGRRVRRIRVIDADARGEPVVRYRADLLAQGVEAAGLRQGDALLEALRAFEARLASPRFRHVVPLRADQVLFVDNHRILHAREHFTDARRRLLRIRIHQEVA</sequence>
<feature type="domain" description="TauD/TfdA-like" evidence="5">
    <location>
        <begin position="34"/>
        <end position="271"/>
    </location>
</feature>
<dbReference type="Gene3D" id="3.60.130.10">
    <property type="entry name" value="Clavaminate synthase-like"/>
    <property type="match status" value="1"/>
</dbReference>
<comment type="caution">
    <text evidence="6">The sequence shown here is derived from an EMBL/GenBank/DDBJ whole genome shotgun (WGS) entry which is preliminary data.</text>
</comment>
<keyword evidence="2" id="KW-0560">Oxidoreductase</keyword>
<comment type="cofactor">
    <cofactor evidence="1">
        <name>Fe(2+)</name>
        <dbReference type="ChEBI" id="CHEBI:29033"/>
    </cofactor>
</comment>
<dbReference type="EMBL" id="JBHTHX010000164">
    <property type="protein sequence ID" value="MFD0884423.1"/>
    <property type="molecule type" value="Genomic_DNA"/>
</dbReference>
<evidence type="ECO:0000256" key="1">
    <source>
        <dbReference type="ARBA" id="ARBA00001954"/>
    </source>
</evidence>
<organism evidence="6 7">
    <name type="scientific">Streptosporangium algeriense</name>
    <dbReference type="NCBI Taxonomy" id="1682748"/>
    <lineage>
        <taxon>Bacteria</taxon>
        <taxon>Bacillati</taxon>
        <taxon>Actinomycetota</taxon>
        <taxon>Actinomycetes</taxon>
        <taxon>Streptosporangiales</taxon>
        <taxon>Streptosporangiaceae</taxon>
        <taxon>Streptosporangium</taxon>
    </lineage>
</organism>
<dbReference type="Proteomes" id="UP001597024">
    <property type="component" value="Unassembled WGS sequence"/>
</dbReference>
<evidence type="ECO:0000256" key="4">
    <source>
        <dbReference type="ARBA" id="ARBA00023194"/>
    </source>
</evidence>
<gene>
    <name evidence="6" type="ORF">ACFQ08_07630</name>
</gene>
<evidence type="ECO:0000313" key="6">
    <source>
        <dbReference type="EMBL" id="MFD0884423.1"/>
    </source>
</evidence>
<name>A0ABW3DP52_9ACTN</name>
<keyword evidence="6" id="KW-0223">Dioxygenase</keyword>
<dbReference type="GO" id="GO:0051213">
    <property type="term" value="F:dioxygenase activity"/>
    <property type="evidence" value="ECO:0007669"/>
    <property type="project" value="UniProtKB-KW"/>
</dbReference>
<dbReference type="SUPFAM" id="SSF51197">
    <property type="entry name" value="Clavaminate synthase-like"/>
    <property type="match status" value="1"/>
</dbReference>
<dbReference type="InterPro" id="IPR042098">
    <property type="entry name" value="TauD-like_sf"/>
</dbReference>
<evidence type="ECO:0000256" key="3">
    <source>
        <dbReference type="ARBA" id="ARBA00023004"/>
    </source>
</evidence>
<accession>A0ABW3DP52</accession>
<reference evidence="7" key="1">
    <citation type="journal article" date="2019" name="Int. J. Syst. Evol. Microbiol.">
        <title>The Global Catalogue of Microorganisms (GCM) 10K type strain sequencing project: providing services to taxonomists for standard genome sequencing and annotation.</title>
        <authorList>
            <consortium name="The Broad Institute Genomics Platform"/>
            <consortium name="The Broad Institute Genome Sequencing Center for Infectious Disease"/>
            <person name="Wu L."/>
            <person name="Ma J."/>
        </authorList>
    </citation>
    <scope>NUCLEOTIDE SEQUENCE [LARGE SCALE GENOMIC DNA]</scope>
    <source>
        <strain evidence="7">CCUG 62974</strain>
    </source>
</reference>
<dbReference type="InterPro" id="IPR003819">
    <property type="entry name" value="TauD/TfdA-like"/>
</dbReference>
<evidence type="ECO:0000259" key="5">
    <source>
        <dbReference type="Pfam" id="PF02668"/>
    </source>
</evidence>
<dbReference type="Pfam" id="PF02668">
    <property type="entry name" value="TauD"/>
    <property type="match status" value="1"/>
</dbReference>